<organism evidence="6 7">
    <name type="scientific">Candidatus Borkfalkia faecigallinarum</name>
    <dbReference type="NCBI Taxonomy" id="2838509"/>
    <lineage>
        <taxon>Bacteria</taxon>
        <taxon>Bacillati</taxon>
        <taxon>Bacillota</taxon>
        <taxon>Clostridia</taxon>
        <taxon>Christensenellales</taxon>
        <taxon>Christensenellaceae</taxon>
        <taxon>Candidatus Borkfalkia</taxon>
    </lineage>
</organism>
<evidence type="ECO:0000259" key="5">
    <source>
        <dbReference type="SMART" id="SM01266"/>
    </source>
</evidence>
<evidence type="ECO:0000313" key="6">
    <source>
        <dbReference type="EMBL" id="HIX46581.1"/>
    </source>
</evidence>
<dbReference type="Pfam" id="PF00132">
    <property type="entry name" value="Hexapep"/>
    <property type="match status" value="1"/>
</dbReference>
<dbReference type="GO" id="GO:0016407">
    <property type="term" value="F:acetyltransferase activity"/>
    <property type="evidence" value="ECO:0007669"/>
    <property type="project" value="InterPro"/>
</dbReference>
<dbReference type="Gene3D" id="2.160.10.10">
    <property type="entry name" value="Hexapeptide repeat proteins"/>
    <property type="match status" value="1"/>
</dbReference>
<dbReference type="FunFam" id="2.160.10.10:FF:000025">
    <property type="entry name" value="Hexapeptide-repeat containing-acetyltransferase"/>
    <property type="match status" value="1"/>
</dbReference>
<dbReference type="InterPro" id="IPR001451">
    <property type="entry name" value="Hexapep"/>
</dbReference>
<gene>
    <name evidence="6" type="ORF">H9737_02710</name>
</gene>
<keyword evidence="3" id="KW-0677">Repeat</keyword>
<name>A0A9D1VTC4_9FIRM</name>
<evidence type="ECO:0000256" key="4">
    <source>
        <dbReference type="ARBA" id="ARBA00023315"/>
    </source>
</evidence>
<feature type="domain" description="Maltose/galactoside acetyltransferase" evidence="5">
    <location>
        <begin position="42"/>
        <end position="96"/>
    </location>
</feature>
<dbReference type="GO" id="GO:0008374">
    <property type="term" value="F:O-acyltransferase activity"/>
    <property type="evidence" value="ECO:0007669"/>
    <property type="project" value="TreeGrafter"/>
</dbReference>
<reference evidence="6" key="1">
    <citation type="journal article" date="2021" name="PeerJ">
        <title>Extensive microbial diversity within the chicken gut microbiome revealed by metagenomics and culture.</title>
        <authorList>
            <person name="Gilroy R."/>
            <person name="Ravi A."/>
            <person name="Getino M."/>
            <person name="Pursley I."/>
            <person name="Horton D.L."/>
            <person name="Alikhan N.F."/>
            <person name="Baker D."/>
            <person name="Gharbi K."/>
            <person name="Hall N."/>
            <person name="Watson M."/>
            <person name="Adriaenssens E.M."/>
            <person name="Foster-Nyarko E."/>
            <person name="Jarju S."/>
            <person name="Secka A."/>
            <person name="Antonio M."/>
            <person name="Oren A."/>
            <person name="Chaudhuri R.R."/>
            <person name="La Ragione R."/>
            <person name="Hildebrand F."/>
            <person name="Pallen M.J."/>
        </authorList>
    </citation>
    <scope>NUCLEOTIDE SEQUENCE</scope>
    <source>
        <strain evidence="6">26628</strain>
    </source>
</reference>
<keyword evidence="4" id="KW-0012">Acyltransferase</keyword>
<dbReference type="InterPro" id="IPR018357">
    <property type="entry name" value="Hexapep_transf_CS"/>
</dbReference>
<sequence length="245" mass="26883">MTIHHDKMAYGKLDPLREEFSLERLNDMADALNGEGEGRSEREKMLAGELYDPSDPELSALRARARRLARAYNDAGEDEPERRRELLRELFGGCGENITCEPPLRFDYGCNTTVGEHFFANFNLVILDCGPVKIGSQCFFGPNVTIAPPVHPLLAEDRGMRPAADGHWFDYEYAKPVTIGDGVWLASNVVVCGGVTIGDGAVIGAGSVVTRDIPPRVFAAGNPCRVIRPLTAADKMRLPGEPRKE</sequence>
<protein>
    <submittedName>
        <fullName evidence="6">Sugar O-acetyltransferase</fullName>
    </submittedName>
</protein>
<dbReference type="InterPro" id="IPR024688">
    <property type="entry name" value="Mac_dom"/>
</dbReference>
<dbReference type="SUPFAM" id="SSF51161">
    <property type="entry name" value="Trimeric LpxA-like enzymes"/>
    <property type="match status" value="1"/>
</dbReference>
<accession>A0A9D1VTC4</accession>
<keyword evidence="2" id="KW-0808">Transferase</keyword>
<evidence type="ECO:0000256" key="2">
    <source>
        <dbReference type="ARBA" id="ARBA00022679"/>
    </source>
</evidence>
<comment type="caution">
    <text evidence="6">The sequence shown here is derived from an EMBL/GenBank/DDBJ whole genome shotgun (WGS) entry which is preliminary data.</text>
</comment>
<evidence type="ECO:0000256" key="3">
    <source>
        <dbReference type="ARBA" id="ARBA00022737"/>
    </source>
</evidence>
<dbReference type="EMBL" id="DXFD01000045">
    <property type="protein sequence ID" value="HIX46581.1"/>
    <property type="molecule type" value="Genomic_DNA"/>
</dbReference>
<comment type="similarity">
    <text evidence="1">Belongs to the transferase hexapeptide repeat family.</text>
</comment>
<evidence type="ECO:0000313" key="7">
    <source>
        <dbReference type="Proteomes" id="UP000824249"/>
    </source>
</evidence>
<evidence type="ECO:0000256" key="1">
    <source>
        <dbReference type="ARBA" id="ARBA00007274"/>
    </source>
</evidence>
<dbReference type="PROSITE" id="PS00101">
    <property type="entry name" value="HEXAPEP_TRANSFERASES"/>
    <property type="match status" value="1"/>
</dbReference>
<dbReference type="GO" id="GO:0005829">
    <property type="term" value="C:cytosol"/>
    <property type="evidence" value="ECO:0007669"/>
    <property type="project" value="TreeGrafter"/>
</dbReference>
<dbReference type="CDD" id="cd03357">
    <property type="entry name" value="LbH_MAT_GAT"/>
    <property type="match status" value="1"/>
</dbReference>
<dbReference type="Pfam" id="PF12464">
    <property type="entry name" value="Mac"/>
    <property type="match status" value="1"/>
</dbReference>
<dbReference type="PANTHER" id="PTHR23416:SF23">
    <property type="entry name" value="ACETYLTRANSFERASE C18B11.09C-RELATED"/>
    <property type="match status" value="1"/>
</dbReference>
<proteinExistence type="inferred from homology"/>
<dbReference type="InterPro" id="IPR011004">
    <property type="entry name" value="Trimer_LpxA-like_sf"/>
</dbReference>
<dbReference type="Proteomes" id="UP000824249">
    <property type="component" value="Unassembled WGS sequence"/>
</dbReference>
<dbReference type="AlphaFoldDB" id="A0A9D1VTC4"/>
<dbReference type="InterPro" id="IPR051159">
    <property type="entry name" value="Hexapeptide_acetyltransf"/>
</dbReference>
<reference evidence="6" key="2">
    <citation type="submission" date="2021-04" db="EMBL/GenBank/DDBJ databases">
        <authorList>
            <person name="Gilroy R."/>
        </authorList>
    </citation>
    <scope>NUCLEOTIDE SEQUENCE</scope>
    <source>
        <strain evidence="6">26628</strain>
    </source>
</reference>
<dbReference type="PANTHER" id="PTHR23416">
    <property type="entry name" value="SIALIC ACID SYNTHASE-RELATED"/>
    <property type="match status" value="1"/>
</dbReference>
<dbReference type="SMART" id="SM01266">
    <property type="entry name" value="Mac"/>
    <property type="match status" value="1"/>
</dbReference>